<name>A0AAN8AVU7_ELEMC</name>
<dbReference type="SUPFAM" id="SSF48371">
    <property type="entry name" value="ARM repeat"/>
    <property type="match status" value="1"/>
</dbReference>
<dbReference type="InterPro" id="IPR011989">
    <property type="entry name" value="ARM-like"/>
</dbReference>
<sequence>MDGLQTGDPRYLKRRVKGCTLDVHPTERALIIQYEVEATVLGELGIPMIGERKECQKIIRLKSLNAHTDTSSLARKVVEECRLIHSSKLLEVEQLLFYLQNRKQSNDNQEKKLISSRDVKPYTGVELDEEANINSIDEYVELLYEDIQEKIRGATLIFQLARNPDNLEELIQNEAAIGALARVLREDWKQSVDLATTIIYVFFCFSSFSQFHGLVTHFKIGALCMNIIEHELKRYDLWQDELQKKKKAYILSLKKFSENQNLKKEHEKSFRKYQSLLIKQEHLLRVALGLLLNLAEDTRTELKMRNKNIVHMLVKILDREDEELLLVVVSFLKKLSIFLENKNDMAETFAVEKLAQLVPCKHEELLSTNLRLLLNLSFDTTLRSQMVQAGLLPRFSSLLADEGQRQFSMCILYHISMDDRFKSMFADTDCIPQLMKMLFDCGEKKIDVELISLCINLAANKNNARIICDGNGLKRLMKRALKLKDVLVMKMIRNLSQHNGPTKSLFLDHVGDLAAQIIEDEAEEFVIECMGTMANLTIPDLDWQLVLKEYNLVPYLKDRLKPGSAEDDLILEVVIMIGTVSMDDSCAAMLAKSGIIPALIELLTAQQEDDEFVCQIVYVFYQMVFHKATRDVIVKDTQAPAYLIDLMHDSNTEIRKVCDNTLDIIAEYDEEWGKKIQNEKFRWYNGQWLEMVENRPLDEAGEPFLFGEDGESYMGERDIMERPDLFYSPDGITSTDGAISPEFYTDFQDGELGQSGYMSSVSEQFVSADRPVSAYGFRPDEQFFFNYNTASR</sequence>
<dbReference type="PANTHER" id="PTHR15605:SF2">
    <property type="entry name" value="KINESIN-ASSOCIATED PROTEIN 3"/>
    <property type="match status" value="1"/>
</dbReference>
<dbReference type="GO" id="GO:0019894">
    <property type="term" value="F:kinesin binding"/>
    <property type="evidence" value="ECO:0007669"/>
    <property type="project" value="InterPro"/>
</dbReference>
<dbReference type="SMART" id="SM00185">
    <property type="entry name" value="ARM"/>
    <property type="match status" value="4"/>
</dbReference>
<reference evidence="1 2" key="1">
    <citation type="journal article" date="2023" name="Genes (Basel)">
        <title>Chromosome-Level Genome Assembly and Circadian Gene Repertoire of the Patagonia Blennie Eleginops maclovinus-The Closest Ancestral Proxy of Antarctic Cryonotothenioids.</title>
        <authorList>
            <person name="Cheng C.C."/>
            <person name="Rivera-Colon A.G."/>
            <person name="Minhas B.F."/>
            <person name="Wilson L."/>
            <person name="Rayamajhi N."/>
            <person name="Vargas-Chacoff L."/>
            <person name="Catchen J.M."/>
        </authorList>
    </citation>
    <scope>NUCLEOTIDE SEQUENCE [LARGE SCALE GENOMIC DNA]</scope>
    <source>
        <strain evidence="1">JMC-PN-2008</strain>
    </source>
</reference>
<dbReference type="GO" id="GO:0035869">
    <property type="term" value="C:ciliary transition zone"/>
    <property type="evidence" value="ECO:0007669"/>
    <property type="project" value="TreeGrafter"/>
</dbReference>
<dbReference type="GO" id="GO:0016939">
    <property type="term" value="C:kinesin II complex"/>
    <property type="evidence" value="ECO:0007669"/>
    <property type="project" value="TreeGrafter"/>
</dbReference>
<dbReference type="InterPro" id="IPR008658">
    <property type="entry name" value="KAP3"/>
</dbReference>
<dbReference type="EMBL" id="JAUZQC010000006">
    <property type="protein sequence ID" value="KAK5869438.1"/>
    <property type="molecule type" value="Genomic_DNA"/>
</dbReference>
<dbReference type="Pfam" id="PF05804">
    <property type="entry name" value="KAP"/>
    <property type="match status" value="1"/>
</dbReference>
<organism evidence="1 2">
    <name type="scientific">Eleginops maclovinus</name>
    <name type="common">Patagonian blennie</name>
    <name type="synonym">Eleginus maclovinus</name>
    <dbReference type="NCBI Taxonomy" id="56733"/>
    <lineage>
        <taxon>Eukaryota</taxon>
        <taxon>Metazoa</taxon>
        <taxon>Chordata</taxon>
        <taxon>Craniata</taxon>
        <taxon>Vertebrata</taxon>
        <taxon>Euteleostomi</taxon>
        <taxon>Actinopterygii</taxon>
        <taxon>Neopterygii</taxon>
        <taxon>Teleostei</taxon>
        <taxon>Neoteleostei</taxon>
        <taxon>Acanthomorphata</taxon>
        <taxon>Eupercaria</taxon>
        <taxon>Perciformes</taxon>
        <taxon>Notothenioidei</taxon>
        <taxon>Eleginopidae</taxon>
        <taxon>Eleginops</taxon>
    </lineage>
</organism>
<protein>
    <recommendedName>
        <fullName evidence="3">Kinesin-associated protein 3</fullName>
    </recommendedName>
</protein>
<dbReference type="GO" id="GO:0044782">
    <property type="term" value="P:cilium organization"/>
    <property type="evidence" value="ECO:0007669"/>
    <property type="project" value="TreeGrafter"/>
</dbReference>
<evidence type="ECO:0000313" key="1">
    <source>
        <dbReference type="EMBL" id="KAK5869438.1"/>
    </source>
</evidence>
<reference evidence="1 2" key="2">
    <citation type="journal article" date="2023" name="Mol. Biol. Evol.">
        <title>Genomics of Secondarily Temperate Adaptation in the Only Non-Antarctic Icefish.</title>
        <authorList>
            <person name="Rivera-Colon A.G."/>
            <person name="Rayamajhi N."/>
            <person name="Minhas B.F."/>
            <person name="Madrigal G."/>
            <person name="Bilyk K.T."/>
            <person name="Yoon V."/>
            <person name="Hune M."/>
            <person name="Gregory S."/>
            <person name="Cheng C.H.C."/>
            <person name="Catchen J.M."/>
        </authorList>
    </citation>
    <scope>NUCLEOTIDE SEQUENCE [LARGE SCALE GENOMIC DNA]</scope>
    <source>
        <strain evidence="1">JMC-PN-2008</strain>
    </source>
</reference>
<dbReference type="PANTHER" id="PTHR15605">
    <property type="entry name" value="KINESIN-ASSOCIATED PROTEINS"/>
    <property type="match status" value="1"/>
</dbReference>
<dbReference type="Proteomes" id="UP001346869">
    <property type="component" value="Unassembled WGS sequence"/>
</dbReference>
<dbReference type="GO" id="GO:0007018">
    <property type="term" value="P:microtubule-based movement"/>
    <property type="evidence" value="ECO:0007669"/>
    <property type="project" value="TreeGrafter"/>
</dbReference>
<gene>
    <name evidence="1" type="ORF">PBY51_024154</name>
</gene>
<dbReference type="SMART" id="SM01297">
    <property type="entry name" value="KAP"/>
    <property type="match status" value="1"/>
</dbReference>
<dbReference type="GO" id="GO:0005930">
    <property type="term" value="C:axoneme"/>
    <property type="evidence" value="ECO:0007669"/>
    <property type="project" value="TreeGrafter"/>
</dbReference>
<dbReference type="InterPro" id="IPR016024">
    <property type="entry name" value="ARM-type_fold"/>
</dbReference>
<evidence type="ECO:0008006" key="3">
    <source>
        <dbReference type="Google" id="ProtNLM"/>
    </source>
</evidence>
<dbReference type="AlphaFoldDB" id="A0AAN8AVU7"/>
<evidence type="ECO:0000313" key="2">
    <source>
        <dbReference type="Proteomes" id="UP001346869"/>
    </source>
</evidence>
<dbReference type="Gene3D" id="1.25.10.10">
    <property type="entry name" value="Leucine-rich Repeat Variant"/>
    <property type="match status" value="1"/>
</dbReference>
<proteinExistence type="predicted"/>
<accession>A0AAN8AVU7</accession>
<comment type="caution">
    <text evidence="1">The sequence shown here is derived from an EMBL/GenBank/DDBJ whole genome shotgun (WGS) entry which is preliminary data.</text>
</comment>
<keyword evidence="2" id="KW-1185">Reference proteome</keyword>
<dbReference type="InterPro" id="IPR000225">
    <property type="entry name" value="Armadillo"/>
</dbReference>